<evidence type="ECO:0000256" key="1">
    <source>
        <dbReference type="SAM" id="SignalP"/>
    </source>
</evidence>
<comment type="caution">
    <text evidence="2">The sequence shown here is derived from an EMBL/GenBank/DDBJ whole genome shotgun (WGS) entry which is preliminary data.</text>
</comment>
<feature type="signal peptide" evidence="1">
    <location>
        <begin position="1"/>
        <end position="25"/>
    </location>
</feature>
<feature type="chain" id="PRO_5040899228" description="Secretion system C-terminal sorting domain-containing protein" evidence="1">
    <location>
        <begin position="26"/>
        <end position="199"/>
    </location>
</feature>
<reference evidence="2" key="1">
    <citation type="submission" date="2021-10" db="EMBL/GenBank/DDBJ databases">
        <title>Tamlana sargassums sp. nov., and Tamlana laminarinivorans sp. nov., two new bacteria isolated from the brown alga.</title>
        <authorList>
            <person name="Li J."/>
        </authorList>
    </citation>
    <scope>NUCLEOTIDE SEQUENCE</scope>
    <source>
        <strain evidence="2">62-3</strain>
    </source>
</reference>
<organism evidence="2 3">
    <name type="scientific">Neotamlana sargassicola</name>
    <dbReference type="NCBI Taxonomy" id="2883125"/>
    <lineage>
        <taxon>Bacteria</taxon>
        <taxon>Pseudomonadati</taxon>
        <taxon>Bacteroidota</taxon>
        <taxon>Flavobacteriia</taxon>
        <taxon>Flavobacteriales</taxon>
        <taxon>Flavobacteriaceae</taxon>
        <taxon>Neotamlana</taxon>
    </lineage>
</organism>
<keyword evidence="3" id="KW-1185">Reference proteome</keyword>
<protein>
    <recommendedName>
        <fullName evidence="4">Secretion system C-terminal sorting domain-containing protein</fullName>
    </recommendedName>
</protein>
<keyword evidence="1" id="KW-0732">Signal</keyword>
<dbReference type="EMBL" id="JAJAPX010000001">
    <property type="protein sequence ID" value="MCB4807404.1"/>
    <property type="molecule type" value="Genomic_DNA"/>
</dbReference>
<dbReference type="RefSeq" id="WP_226694857.1">
    <property type="nucleotide sequence ID" value="NZ_JAJAPX010000001.1"/>
</dbReference>
<dbReference type="AlphaFoldDB" id="A0A9X1I629"/>
<accession>A0A9X1I629</accession>
<evidence type="ECO:0008006" key="4">
    <source>
        <dbReference type="Google" id="ProtNLM"/>
    </source>
</evidence>
<gene>
    <name evidence="2" type="ORF">LG651_04005</name>
</gene>
<proteinExistence type="predicted"/>
<evidence type="ECO:0000313" key="3">
    <source>
        <dbReference type="Proteomes" id="UP001139286"/>
    </source>
</evidence>
<dbReference type="Proteomes" id="UP001139286">
    <property type="component" value="Unassembled WGS sequence"/>
</dbReference>
<evidence type="ECO:0000313" key="2">
    <source>
        <dbReference type="EMBL" id="MCB4807404.1"/>
    </source>
</evidence>
<sequence length="199" mass="22544">MKNVIKNTKKALLIVTMFTTLISFANEPANLTVTKTAKSTILTFESVKEGNILTITDKNGVVLYKEEITETGNYQKAFDFSELPNGEYVFELNKDVEVSSIPFKVNNEEVVFNNNLETVIYKPIVRTSKDLVFINKLSLDKSPLKIEVFSGSEGSFELIHKETIENTELIERVFKLKSSSNVNYKFVFTTNGKTFTKTI</sequence>
<name>A0A9X1I629_9FLAO</name>